<organism evidence="2">
    <name type="scientific">Pararge aegeria</name>
    <name type="common">speckled wood butterfly</name>
    <dbReference type="NCBI Taxonomy" id="116150"/>
    <lineage>
        <taxon>Eukaryota</taxon>
        <taxon>Metazoa</taxon>
        <taxon>Ecdysozoa</taxon>
        <taxon>Arthropoda</taxon>
        <taxon>Hexapoda</taxon>
        <taxon>Insecta</taxon>
        <taxon>Pterygota</taxon>
        <taxon>Neoptera</taxon>
        <taxon>Endopterygota</taxon>
        <taxon>Lepidoptera</taxon>
        <taxon>Glossata</taxon>
        <taxon>Ditrysia</taxon>
        <taxon>Papilionoidea</taxon>
        <taxon>Nymphalidae</taxon>
        <taxon>Satyrinae</taxon>
        <taxon>Satyrini</taxon>
        <taxon>Parargina</taxon>
        <taxon>Pararge</taxon>
    </lineage>
</organism>
<reference evidence="2" key="1">
    <citation type="journal article" date="2013" name="BMC Genomics">
        <title>Unscrambling butterfly oogenesis.</title>
        <authorList>
            <person name="Carter J.M."/>
            <person name="Baker S.C."/>
            <person name="Pink R."/>
            <person name="Carter D.R."/>
            <person name="Collins A."/>
            <person name="Tomlin J."/>
            <person name="Gibbs M."/>
            <person name="Breuker C.J."/>
        </authorList>
    </citation>
    <scope>NUCLEOTIDE SEQUENCE</scope>
    <source>
        <tissue evidence="2">Ovary</tissue>
    </source>
</reference>
<evidence type="ECO:0000256" key="1">
    <source>
        <dbReference type="SAM" id="Phobius"/>
    </source>
</evidence>
<name>S4P0M3_9NEOP</name>
<sequence length="72" mass="8497">MRCKTNQIALLRVAIAVIVVKWCPLTWLHCYFTMIKRLLDWMAHILSIRRGDMLLCLIIAISGLRMWLCRLP</sequence>
<evidence type="ECO:0000313" key="2">
    <source>
        <dbReference type="EMBL" id="JAA81708.1"/>
    </source>
</evidence>
<dbReference type="AlphaFoldDB" id="S4P0M3"/>
<reference evidence="2" key="2">
    <citation type="submission" date="2013-05" db="EMBL/GenBank/DDBJ databases">
        <authorList>
            <person name="Carter J.-M."/>
            <person name="Baker S.C."/>
            <person name="Pink R."/>
            <person name="Carter D.R.F."/>
            <person name="Collins A."/>
            <person name="Tomlin J."/>
            <person name="Gibbs M."/>
            <person name="Breuker C.J."/>
        </authorList>
    </citation>
    <scope>NUCLEOTIDE SEQUENCE</scope>
    <source>
        <tissue evidence="2">Ovary</tissue>
    </source>
</reference>
<feature type="non-terminal residue" evidence="2">
    <location>
        <position position="72"/>
    </location>
</feature>
<keyword evidence="1" id="KW-0472">Membrane</keyword>
<keyword evidence="1" id="KW-0812">Transmembrane</keyword>
<feature type="transmembrane region" description="Helical" evidence="1">
    <location>
        <begin position="48"/>
        <end position="68"/>
    </location>
</feature>
<proteinExistence type="predicted"/>
<protein>
    <submittedName>
        <fullName evidence="2">Uncharacterized protein</fullName>
    </submittedName>
</protein>
<dbReference type="EMBL" id="GAIX01010852">
    <property type="protein sequence ID" value="JAA81708.1"/>
    <property type="molecule type" value="Transcribed_RNA"/>
</dbReference>
<accession>S4P0M3</accession>
<feature type="transmembrane region" description="Helical" evidence="1">
    <location>
        <begin position="9"/>
        <end position="28"/>
    </location>
</feature>
<keyword evidence="1" id="KW-1133">Transmembrane helix</keyword>